<feature type="domain" description="Erythromycin biosynthesis protein CIII-like C-terminal" evidence="4">
    <location>
        <begin position="433"/>
        <end position="538"/>
    </location>
</feature>
<feature type="domain" description="Glycosyltransferase family 28 N-terminal" evidence="3">
    <location>
        <begin position="125"/>
        <end position="278"/>
    </location>
</feature>
<dbReference type="Proteomes" id="UP000294530">
    <property type="component" value="Unassembled WGS sequence"/>
</dbReference>
<dbReference type="GeneID" id="94345603"/>
<protein>
    <recommendedName>
        <fullName evidence="7">Sterol 3-beta-glucosyltransferase</fullName>
    </recommendedName>
</protein>
<proteinExistence type="predicted"/>
<dbReference type="PANTHER" id="PTHR48050:SF13">
    <property type="entry name" value="STEROL 3-BETA-GLUCOSYLTRANSFERASE UGT80A2"/>
    <property type="match status" value="1"/>
</dbReference>
<name>A0A976FGB5_BRELC</name>
<dbReference type="GO" id="GO:0016906">
    <property type="term" value="F:sterol 3-beta-glucosyltransferase activity"/>
    <property type="evidence" value="ECO:0007669"/>
    <property type="project" value="UniProtKB-ARBA"/>
</dbReference>
<comment type="caution">
    <text evidence="5">The sequence shown here is derived from an EMBL/GenBank/DDBJ whole genome shotgun (WGS) entry which is preliminary data.</text>
</comment>
<sequence length="1468" mass="163412">MAEEMQPQKCDQEQKQHNVTPEHKQKHKLWKKALADTLQKIQNERQCVSPDRSQLTSLADVVQAVAAFDHKGHIRMNFDERHSENGIKDPSDELKRCDDHLNRTEQSTKQSTEHGKFHVPPLSVCIMVVGTHGDVQPFIAIAKKLISDGHRVRLATHAVYRDFVTSHGIEFYPLAGDPKELSAYMVKTGGHLIPLNLETLQKDVPRNIQMIEEILFSTWPAVSEPDPNGGGPGVVGKKFRAQAIISNPVTYGHIHVAERLGVPLHIMFPQPWVPTVAFPHPLSNILYTGKAKTVNYLSYKMVDLLMWQGTQKMVNAFRSDTLQLSKIRERDGGRNILLDLEIPHAFLWSPRLVPKPEDWSDIYDVVGTIQLNGLTSSYTPSPKLEAFLNDGPKPIFVGFGSMILQNPKDVTKMIIEAAEVARVRVLIQSGWSHMAENVMIPNNIFVLGSCPHEWLMERVSAVVHHGGAGTTAAGLLAGKPTFVVPFFGDQPFWGRVVFEAKVGIEPCPISQLTTEKLQVAFEALESPQLRKRASAMRELLKREDGVSEALKSFYRHLPLHRMRCNLDCGRAAIVWSQKDKIRLCDECGSVVVSRPENSLDDIVECKYINYSASGPKNILEGACAGVGAFAHVFASGLKDVVVKPAEGYSEEGAKGAIIGLAKGLSGLLISPFKGTVMFADNLASGVNNNIREGEEMKKSATITDKAKILNVINAKVDGYSDGNALPSTQVTIQLTLEEKSKLIERFTALMDKQTVQDDDEHKLSKDAPSNAVCMENTEEAAHFVASSKKAANNESVTFNIPSASAEKVADLLLNDNARKVKDEICFKKKGKINDRLARKVRPRMNIVMLTTGTWEESVQQYVAIGLRLKADGHRVRIATSGGFRERILGAGLEFYPLGGNAKTTESFMQYLHQQNQQQPQHKSHLINYAHSALNHWRESPIPMDDLRDLVFSLWPACVDDDLLEAKSPFRADAIIAHPCLFGQTIVAERLGIPLHCFSCNPHSRTQAFPHQISPNMKLYRPHRYVPTNAASYDVMDTMLWNSLHDILDEFRSSLNLIGRSIANNLLAEWRIPHTYLWNSAILPKPHDWGSEISIVGFVELQESEIQDPDIDAIEQELLSFVSSSTRKPLIYFGFQCGDWNTHRVQNLVSTLELAARKANVQVVFQGYENSNKNAALFVSGNDAVFEIDQNFPIKRILPHVHATVHWGDPSITSMCLAAAKVACVVPRNLIQRMWGQAIVLSGAGVEPLEVDALTLSNLVHVFRVLMDPKLAHSAKRLALTFSSPDAIEAAVNTFYSQLPLTRMTCDLDPARIANVYDSLHNLKLSYAAQLVVRQITKNAGNANGLKYKPLKYSQHHLPQPSLREVELLHSTSSKNSSQQPKTKVLYTYDRANEENAASTDIKSDLFASGCGIRKNRTQLCRAQSLALNAVETLLSLKFSKDQGLKVNVKYEELLMRRKLSTNSLSLEA</sequence>
<dbReference type="OrthoDB" id="5835829at2759"/>
<gene>
    <name evidence="5" type="ORF">CCR75_001831</name>
</gene>
<dbReference type="Gene3D" id="3.40.50.2000">
    <property type="entry name" value="Glycogen Phosphorylase B"/>
    <property type="match status" value="4"/>
</dbReference>
<dbReference type="FunFam" id="3.40.50.2000:FF:000163">
    <property type="entry name" value="Sterol 3-beta-glucosyltransferase"/>
    <property type="match status" value="2"/>
</dbReference>
<dbReference type="SUPFAM" id="SSF53756">
    <property type="entry name" value="UDP-Glycosyltransferase/glycogen phosphorylase"/>
    <property type="match status" value="2"/>
</dbReference>
<accession>A0A976FGB5</accession>
<reference evidence="5 6" key="1">
    <citation type="journal article" date="2021" name="Genome Biol.">
        <title>AFLAP: assembly-free linkage analysis pipeline using k-mers from genome sequencing data.</title>
        <authorList>
            <person name="Fletcher K."/>
            <person name="Zhang L."/>
            <person name="Gil J."/>
            <person name="Han R."/>
            <person name="Cavanaugh K."/>
            <person name="Michelmore R."/>
        </authorList>
    </citation>
    <scope>NUCLEOTIDE SEQUENCE [LARGE SCALE GENOMIC DNA]</scope>
    <source>
        <strain evidence="5 6">SF5</strain>
    </source>
</reference>
<feature type="region of interest" description="Disordered" evidence="2">
    <location>
        <begin position="1"/>
        <end position="26"/>
    </location>
</feature>
<dbReference type="Pfam" id="PF03033">
    <property type="entry name" value="Glyco_transf_28"/>
    <property type="match status" value="2"/>
</dbReference>
<dbReference type="InterPro" id="IPR002213">
    <property type="entry name" value="UDP_glucos_trans"/>
</dbReference>
<organism evidence="5 6">
    <name type="scientific">Bremia lactucae</name>
    <name type="common">Lettuce downy mildew</name>
    <dbReference type="NCBI Taxonomy" id="4779"/>
    <lineage>
        <taxon>Eukaryota</taxon>
        <taxon>Sar</taxon>
        <taxon>Stramenopiles</taxon>
        <taxon>Oomycota</taxon>
        <taxon>Peronosporomycetes</taxon>
        <taxon>Peronosporales</taxon>
        <taxon>Peronosporaceae</taxon>
        <taxon>Bremia</taxon>
    </lineage>
</organism>
<dbReference type="PANTHER" id="PTHR48050">
    <property type="entry name" value="STEROL 3-BETA-GLUCOSYLTRANSFERASE"/>
    <property type="match status" value="1"/>
</dbReference>
<dbReference type="Pfam" id="PF06722">
    <property type="entry name" value="EryCIII-like_C"/>
    <property type="match status" value="1"/>
</dbReference>
<dbReference type="InterPro" id="IPR010610">
    <property type="entry name" value="EryCIII-like_C"/>
</dbReference>
<evidence type="ECO:0000313" key="5">
    <source>
        <dbReference type="EMBL" id="TDH66247.1"/>
    </source>
</evidence>
<dbReference type="InterPro" id="IPR050426">
    <property type="entry name" value="Glycosyltransferase_28"/>
</dbReference>
<feature type="domain" description="Glycosyltransferase family 28 N-terminal" evidence="3">
    <location>
        <begin position="858"/>
        <end position="922"/>
    </location>
</feature>
<dbReference type="InterPro" id="IPR004276">
    <property type="entry name" value="GlycoTrans_28_N"/>
</dbReference>
<keyword evidence="6" id="KW-1185">Reference proteome</keyword>
<evidence type="ECO:0000313" key="6">
    <source>
        <dbReference type="Proteomes" id="UP000294530"/>
    </source>
</evidence>
<dbReference type="GO" id="GO:0005975">
    <property type="term" value="P:carbohydrate metabolic process"/>
    <property type="evidence" value="ECO:0007669"/>
    <property type="project" value="InterPro"/>
</dbReference>
<dbReference type="FunFam" id="3.40.50.2000:FF:000009">
    <property type="entry name" value="Sterol 3-beta-glucosyltransferase UGT80A2"/>
    <property type="match status" value="1"/>
</dbReference>
<dbReference type="KEGG" id="blac:94345603"/>
<evidence type="ECO:0000259" key="4">
    <source>
        <dbReference type="Pfam" id="PF06722"/>
    </source>
</evidence>
<dbReference type="RefSeq" id="XP_067815746.1">
    <property type="nucleotide sequence ID" value="XM_067959932.1"/>
</dbReference>
<feature type="compositionally biased region" description="Basic and acidic residues" evidence="2">
    <location>
        <begin position="10"/>
        <end position="23"/>
    </location>
</feature>
<keyword evidence="1" id="KW-0808">Transferase</keyword>
<evidence type="ECO:0000259" key="3">
    <source>
        <dbReference type="Pfam" id="PF03033"/>
    </source>
</evidence>
<dbReference type="CDD" id="cd03784">
    <property type="entry name" value="GT1_Gtf-like"/>
    <property type="match status" value="1"/>
</dbReference>
<dbReference type="EMBL" id="SHOA02000018">
    <property type="protein sequence ID" value="TDH66247.1"/>
    <property type="molecule type" value="Genomic_DNA"/>
</dbReference>
<evidence type="ECO:0008006" key="7">
    <source>
        <dbReference type="Google" id="ProtNLM"/>
    </source>
</evidence>
<evidence type="ECO:0000256" key="2">
    <source>
        <dbReference type="SAM" id="MobiDB-lite"/>
    </source>
</evidence>
<evidence type="ECO:0000256" key="1">
    <source>
        <dbReference type="ARBA" id="ARBA00022679"/>
    </source>
</evidence>